<proteinExistence type="predicted"/>
<dbReference type="PATRIC" id="fig|520762.4.peg.973"/>
<keyword evidence="4" id="KW-1185">Reference proteome</keyword>
<dbReference type="SMART" id="SM00966">
    <property type="entry name" value="SpoVT_AbrB"/>
    <property type="match status" value="1"/>
</dbReference>
<reference evidence="3 4" key="1">
    <citation type="submission" date="2015-12" db="EMBL/GenBank/DDBJ databases">
        <title>Draft genome sequence of the thermoanaerobe Thermotalea metallivorans, an isolate from the runoff channel of the Great Artesian Basin, Australia.</title>
        <authorList>
            <person name="Patel B.K."/>
        </authorList>
    </citation>
    <scope>NUCLEOTIDE SEQUENCE [LARGE SCALE GENOMIC DNA]</scope>
    <source>
        <strain evidence="3 4">B2-1</strain>
    </source>
</reference>
<protein>
    <recommendedName>
        <fullName evidence="2">SpoVT-AbrB domain-containing protein</fullName>
    </recommendedName>
</protein>
<dbReference type="EMBL" id="LOEE01000022">
    <property type="protein sequence ID" value="KXG76724.1"/>
    <property type="molecule type" value="Genomic_DNA"/>
</dbReference>
<accession>A0A140L849</accession>
<dbReference type="GO" id="GO:0003677">
    <property type="term" value="F:DNA binding"/>
    <property type="evidence" value="ECO:0007669"/>
    <property type="project" value="UniProtKB-UniRule"/>
</dbReference>
<name>A0A140L849_9FIRM</name>
<gene>
    <name evidence="3" type="ORF">AN619_08740</name>
</gene>
<dbReference type="InterPro" id="IPR007159">
    <property type="entry name" value="SpoVT-AbrB_dom"/>
</dbReference>
<dbReference type="AlphaFoldDB" id="A0A140L849"/>
<dbReference type="PROSITE" id="PS51740">
    <property type="entry name" value="SPOVT_ABRB"/>
    <property type="match status" value="1"/>
</dbReference>
<keyword evidence="1" id="KW-0238">DNA-binding</keyword>
<dbReference type="Proteomes" id="UP000070456">
    <property type="component" value="Unassembled WGS sequence"/>
</dbReference>
<evidence type="ECO:0000313" key="3">
    <source>
        <dbReference type="EMBL" id="KXG76724.1"/>
    </source>
</evidence>
<evidence type="ECO:0000313" key="4">
    <source>
        <dbReference type="Proteomes" id="UP000070456"/>
    </source>
</evidence>
<dbReference type="SUPFAM" id="SSF89447">
    <property type="entry name" value="AbrB/MazE/MraZ-like"/>
    <property type="match status" value="1"/>
</dbReference>
<comment type="caution">
    <text evidence="3">The sequence shown here is derived from an EMBL/GenBank/DDBJ whole genome shotgun (WGS) entry which is preliminary data.</text>
</comment>
<evidence type="ECO:0000259" key="2">
    <source>
        <dbReference type="PROSITE" id="PS51740"/>
    </source>
</evidence>
<sequence>MLNLALKSSFLESDFMESKKISVSAKRQITIPIDFYQKLGIEKEVECFLEGDCLIIRAVRPTGGEFATEILEDLISQGYEGNELLERFKEMNKKVRPAVEKLLAEANAAAQNLQGTGDVKMAAIFGKED</sequence>
<feature type="domain" description="SpoVT-AbrB" evidence="2">
    <location>
        <begin position="18"/>
        <end position="61"/>
    </location>
</feature>
<evidence type="ECO:0000256" key="1">
    <source>
        <dbReference type="PROSITE-ProRule" id="PRU01076"/>
    </source>
</evidence>
<dbReference type="InterPro" id="IPR037914">
    <property type="entry name" value="SpoVT-AbrB_sf"/>
</dbReference>
<dbReference type="RefSeq" id="WP_242867325.1">
    <property type="nucleotide sequence ID" value="NZ_LOEE01000022.1"/>
</dbReference>
<organism evidence="3 4">
    <name type="scientific">Thermotalea metallivorans</name>
    <dbReference type="NCBI Taxonomy" id="520762"/>
    <lineage>
        <taxon>Bacteria</taxon>
        <taxon>Bacillati</taxon>
        <taxon>Bacillota</taxon>
        <taxon>Clostridia</taxon>
        <taxon>Peptostreptococcales</taxon>
        <taxon>Thermotaleaceae</taxon>
        <taxon>Thermotalea</taxon>
    </lineage>
</organism>